<dbReference type="OrthoDB" id="6147983at2759"/>
<evidence type="ECO:0000256" key="1">
    <source>
        <dbReference type="PROSITE-ProRule" id="PRU00371"/>
    </source>
</evidence>
<dbReference type="Proteomes" id="UP001152888">
    <property type="component" value="Unassembled WGS sequence"/>
</dbReference>
<protein>
    <recommendedName>
        <fullName evidence="3">BESS domain-containing protein</fullName>
    </recommendedName>
</protein>
<keyword evidence="5" id="KW-1185">Reference proteome</keyword>
<keyword evidence="1" id="KW-0539">Nucleus</keyword>
<dbReference type="EMBL" id="CAKOFQ010007611">
    <property type="protein sequence ID" value="CAH2004941.1"/>
    <property type="molecule type" value="Genomic_DNA"/>
</dbReference>
<organism evidence="4 5">
    <name type="scientific">Acanthoscelides obtectus</name>
    <name type="common">Bean weevil</name>
    <name type="synonym">Bruchus obtectus</name>
    <dbReference type="NCBI Taxonomy" id="200917"/>
    <lineage>
        <taxon>Eukaryota</taxon>
        <taxon>Metazoa</taxon>
        <taxon>Ecdysozoa</taxon>
        <taxon>Arthropoda</taxon>
        <taxon>Hexapoda</taxon>
        <taxon>Insecta</taxon>
        <taxon>Pterygota</taxon>
        <taxon>Neoptera</taxon>
        <taxon>Endopterygota</taxon>
        <taxon>Coleoptera</taxon>
        <taxon>Polyphaga</taxon>
        <taxon>Cucujiformia</taxon>
        <taxon>Chrysomeloidea</taxon>
        <taxon>Chrysomelidae</taxon>
        <taxon>Bruchinae</taxon>
        <taxon>Bruchini</taxon>
        <taxon>Acanthoscelides</taxon>
    </lineage>
</organism>
<name>A0A9P0LZW4_ACAOB</name>
<feature type="compositionally biased region" description="Low complexity" evidence="2">
    <location>
        <begin position="207"/>
        <end position="219"/>
    </location>
</feature>
<feature type="compositionally biased region" description="Polar residues" evidence="2">
    <location>
        <begin position="186"/>
        <end position="206"/>
    </location>
</feature>
<dbReference type="AlphaFoldDB" id="A0A9P0LZW4"/>
<feature type="region of interest" description="Disordered" evidence="2">
    <location>
        <begin position="91"/>
        <end position="112"/>
    </location>
</feature>
<dbReference type="InterPro" id="IPR004210">
    <property type="entry name" value="BESS_motif"/>
</dbReference>
<evidence type="ECO:0000256" key="2">
    <source>
        <dbReference type="SAM" id="MobiDB-lite"/>
    </source>
</evidence>
<proteinExistence type="predicted"/>
<feature type="compositionally biased region" description="Polar residues" evidence="2">
    <location>
        <begin position="65"/>
        <end position="78"/>
    </location>
</feature>
<feature type="domain" description="BESS" evidence="3">
    <location>
        <begin position="143"/>
        <end position="182"/>
    </location>
</feature>
<comment type="subcellular location">
    <subcellularLocation>
        <location evidence="1">Nucleus</location>
    </subcellularLocation>
</comment>
<dbReference type="GO" id="GO:0005634">
    <property type="term" value="C:nucleus"/>
    <property type="evidence" value="ECO:0007669"/>
    <property type="project" value="UniProtKB-SubCell"/>
</dbReference>
<feature type="region of interest" description="Disordered" evidence="2">
    <location>
        <begin position="186"/>
        <end position="225"/>
    </location>
</feature>
<comment type="caution">
    <text evidence="4">The sequence shown here is derived from an EMBL/GenBank/DDBJ whole genome shotgun (WGS) entry which is preliminary data.</text>
</comment>
<dbReference type="GO" id="GO:0003677">
    <property type="term" value="F:DNA binding"/>
    <property type="evidence" value="ECO:0007669"/>
    <property type="project" value="InterPro"/>
</dbReference>
<evidence type="ECO:0000259" key="3">
    <source>
        <dbReference type="PROSITE" id="PS51031"/>
    </source>
</evidence>
<feature type="region of interest" description="Disordered" evidence="2">
    <location>
        <begin position="57"/>
        <end position="78"/>
    </location>
</feature>
<sequence length="225" mass="25738">MNWTVAECKEKWRNVRNGFVKSLKMLPSGSAAKSRKPYYLHDEMQFVIPFVKPTNNEKEPGNIPSCYSSQSTANSPNEVDTRSMLINDVETQHSPTNEERLNATQPPKKKARHYNNAVNSTFVQYMAAKKKHMEKSMQRANTDNPRRMFLLSLLPDIENLSNDNMRLLKIEMMSLIQKYHIAERNQQSPATATYAQVQARSSSDIYQQPNQQPNSPVSSAMSPNQ</sequence>
<dbReference type="Pfam" id="PF02944">
    <property type="entry name" value="BESS"/>
    <property type="match status" value="1"/>
</dbReference>
<accession>A0A9P0LZW4</accession>
<reference evidence="4" key="1">
    <citation type="submission" date="2022-03" db="EMBL/GenBank/DDBJ databases">
        <authorList>
            <person name="Sayadi A."/>
        </authorList>
    </citation>
    <scope>NUCLEOTIDE SEQUENCE</scope>
</reference>
<evidence type="ECO:0000313" key="5">
    <source>
        <dbReference type="Proteomes" id="UP001152888"/>
    </source>
</evidence>
<evidence type="ECO:0000313" key="4">
    <source>
        <dbReference type="EMBL" id="CAH2004941.1"/>
    </source>
</evidence>
<gene>
    <name evidence="4" type="ORF">ACAOBT_LOCUS28242</name>
</gene>
<dbReference type="PROSITE" id="PS51031">
    <property type="entry name" value="BESS"/>
    <property type="match status" value="1"/>
</dbReference>